<evidence type="ECO:0000256" key="2">
    <source>
        <dbReference type="ARBA" id="ARBA00023242"/>
    </source>
</evidence>
<dbReference type="GO" id="GO:0003700">
    <property type="term" value="F:DNA-binding transcription factor activity"/>
    <property type="evidence" value="ECO:0007669"/>
    <property type="project" value="TreeGrafter"/>
</dbReference>
<organism evidence="5 6">
    <name type="scientific">Heracleum sosnowskyi</name>
    <dbReference type="NCBI Taxonomy" id="360622"/>
    <lineage>
        <taxon>Eukaryota</taxon>
        <taxon>Viridiplantae</taxon>
        <taxon>Streptophyta</taxon>
        <taxon>Embryophyta</taxon>
        <taxon>Tracheophyta</taxon>
        <taxon>Spermatophyta</taxon>
        <taxon>Magnoliopsida</taxon>
        <taxon>eudicotyledons</taxon>
        <taxon>Gunneridae</taxon>
        <taxon>Pentapetalae</taxon>
        <taxon>asterids</taxon>
        <taxon>campanulids</taxon>
        <taxon>Apiales</taxon>
        <taxon>Apiaceae</taxon>
        <taxon>Apioideae</taxon>
        <taxon>apioid superclade</taxon>
        <taxon>Tordylieae</taxon>
        <taxon>Tordyliinae</taxon>
        <taxon>Heracleum</taxon>
    </lineage>
</organism>
<feature type="domain" description="CCT" evidence="4">
    <location>
        <begin position="301"/>
        <end position="343"/>
    </location>
</feature>
<evidence type="ECO:0000313" key="6">
    <source>
        <dbReference type="Proteomes" id="UP001237642"/>
    </source>
</evidence>
<dbReference type="GO" id="GO:0009909">
    <property type="term" value="P:regulation of flower development"/>
    <property type="evidence" value="ECO:0007669"/>
    <property type="project" value="InterPro"/>
</dbReference>
<gene>
    <name evidence="5" type="ORF">POM88_018768</name>
</gene>
<evidence type="ECO:0000256" key="1">
    <source>
        <dbReference type="ARBA" id="ARBA00004123"/>
    </source>
</evidence>
<keyword evidence="2 3" id="KW-0539">Nucleus</keyword>
<dbReference type="AlphaFoldDB" id="A0AAD8IRP4"/>
<dbReference type="InterPro" id="IPR045281">
    <property type="entry name" value="CONSTANS-like"/>
</dbReference>
<evidence type="ECO:0000313" key="5">
    <source>
        <dbReference type="EMBL" id="KAK1390590.1"/>
    </source>
</evidence>
<dbReference type="PANTHER" id="PTHR31319:SF110">
    <property type="entry name" value="CCT MOTIF FAMILY PROTEIN"/>
    <property type="match status" value="1"/>
</dbReference>
<comment type="caution">
    <text evidence="5">The sequence shown here is derived from an EMBL/GenBank/DDBJ whole genome shotgun (WGS) entry which is preliminary data.</text>
</comment>
<reference evidence="5" key="1">
    <citation type="submission" date="2023-02" db="EMBL/GenBank/DDBJ databases">
        <title>Genome of toxic invasive species Heracleum sosnowskyi carries increased number of genes despite the absence of recent whole-genome duplications.</title>
        <authorList>
            <person name="Schelkunov M."/>
            <person name="Shtratnikova V."/>
            <person name="Makarenko M."/>
            <person name="Klepikova A."/>
            <person name="Omelchenko D."/>
            <person name="Novikova G."/>
            <person name="Obukhova E."/>
            <person name="Bogdanov V."/>
            <person name="Penin A."/>
            <person name="Logacheva M."/>
        </authorList>
    </citation>
    <scope>NUCLEOTIDE SEQUENCE</scope>
    <source>
        <strain evidence="5">Hsosn_3</strain>
        <tissue evidence="5">Leaf</tissue>
    </source>
</reference>
<evidence type="ECO:0000256" key="3">
    <source>
        <dbReference type="PROSITE-ProRule" id="PRU00357"/>
    </source>
</evidence>
<protein>
    <submittedName>
        <fullName evidence="5">CCT domain-containing protein</fullName>
    </submittedName>
</protein>
<evidence type="ECO:0000259" key="4">
    <source>
        <dbReference type="PROSITE" id="PS51017"/>
    </source>
</evidence>
<comment type="subcellular location">
    <subcellularLocation>
        <location evidence="1 3">Nucleus</location>
    </subcellularLocation>
</comment>
<sequence>MLQEDTMHPPGQSQIEEISSPLTAQIMEFCESGLFPETLQNSEVVSTSNAYYEDHSAYTRNLSYNTPEVNKISSSIVNNERIRTPDPLPSNTNSNLSMIFASAEELDKDGSGSTDFFSTPFSVPNFEDGQQEQFDPSLLQKNVGVTEYGFEPALYQNAPDLAVPPPPLIGPPLGPLPSLHIENCLSSLPSYMPMNTLSSPSCSVLDPEILSGNLNAALPNRKSENLRVNFFLNNNLQLQEQDDEVDMGGIFGADPLPQLYNTDLQQNNIVDGSVNFTPLPTEITSLEDPAYKASKLSAEEKKEKIHRYLKKRNERNFSKKIKYACRKSLADSRLRVRGRFVRNGNFGDGTRTTCSSHEEDTYNDVRPIQVMVKDEDDMVDSSDIFAQVSSVNTYTCNYSTIESWI</sequence>
<accession>A0AAD8IRP4</accession>
<name>A0AAD8IRP4_9APIA</name>
<keyword evidence="6" id="KW-1185">Reference proteome</keyword>
<dbReference type="PANTHER" id="PTHR31319">
    <property type="entry name" value="ZINC FINGER PROTEIN CONSTANS-LIKE 4"/>
    <property type="match status" value="1"/>
</dbReference>
<dbReference type="Pfam" id="PF06203">
    <property type="entry name" value="CCT"/>
    <property type="match status" value="1"/>
</dbReference>
<proteinExistence type="predicted"/>
<reference evidence="5" key="2">
    <citation type="submission" date="2023-05" db="EMBL/GenBank/DDBJ databases">
        <authorList>
            <person name="Schelkunov M.I."/>
        </authorList>
    </citation>
    <scope>NUCLEOTIDE SEQUENCE</scope>
    <source>
        <strain evidence="5">Hsosn_3</strain>
        <tissue evidence="5">Leaf</tissue>
    </source>
</reference>
<dbReference type="EMBL" id="JAUIZM010000004">
    <property type="protein sequence ID" value="KAK1390590.1"/>
    <property type="molecule type" value="Genomic_DNA"/>
</dbReference>
<dbReference type="Proteomes" id="UP001237642">
    <property type="component" value="Unassembled WGS sequence"/>
</dbReference>
<dbReference type="PROSITE" id="PS51017">
    <property type="entry name" value="CCT"/>
    <property type="match status" value="1"/>
</dbReference>
<dbReference type="InterPro" id="IPR010402">
    <property type="entry name" value="CCT_domain"/>
</dbReference>
<dbReference type="GO" id="GO:0005634">
    <property type="term" value="C:nucleus"/>
    <property type="evidence" value="ECO:0007669"/>
    <property type="project" value="UniProtKB-SubCell"/>
</dbReference>